<sequence length="372" mass="41558">MSESIGAMSSKGSYAAAAAPSSSGGRFYNPPPVRRQQQMLLQQQQQMMQRQLLQQQKQQQRQLQRAGPVKPNSSASGDVEEAEKWSEGDVSSTSTALSVPPSVGCATASNVTNLDRLLESVTPYIPAQILVEAKARGQRMLDVESHSFYCLEDLWESFNEWSVYGAGVPLVLNGEHRTEQYYVPFLSGMQLYIDPSKPSSQLSGACEENDAEFHRLPSIAGSSHPEAERKCESILDANMRGLNGLSLGDKSVVYSSRSKADNTNSPGLTLFEYMEHEQPHCRKPLTDKISALASENPELNKCSSCDLLPTSWICVAWYPIYRIPIGPTLRDLDACFLTFHSLSTQSRNNWLQRLQVILPDYQFFRAHYSHRR</sequence>
<gene>
    <name evidence="2" type="ORF">CDL12_29753</name>
</gene>
<organism evidence="2 3">
    <name type="scientific">Handroanthus impetiginosus</name>
    <dbReference type="NCBI Taxonomy" id="429701"/>
    <lineage>
        <taxon>Eukaryota</taxon>
        <taxon>Viridiplantae</taxon>
        <taxon>Streptophyta</taxon>
        <taxon>Embryophyta</taxon>
        <taxon>Tracheophyta</taxon>
        <taxon>Spermatophyta</taxon>
        <taxon>Magnoliopsida</taxon>
        <taxon>eudicotyledons</taxon>
        <taxon>Gunneridae</taxon>
        <taxon>Pentapetalae</taxon>
        <taxon>asterids</taxon>
        <taxon>lamiids</taxon>
        <taxon>Lamiales</taxon>
        <taxon>Bignoniaceae</taxon>
        <taxon>Crescentiina</taxon>
        <taxon>Tabebuia alliance</taxon>
        <taxon>Handroanthus</taxon>
    </lineage>
</organism>
<evidence type="ECO:0000256" key="1">
    <source>
        <dbReference type="SAM" id="MobiDB-lite"/>
    </source>
</evidence>
<feature type="compositionally biased region" description="Low complexity" evidence="1">
    <location>
        <begin position="1"/>
        <end position="25"/>
    </location>
</feature>
<dbReference type="OrthoDB" id="1716402at2759"/>
<dbReference type="PANTHER" id="PTHR31343:SF4">
    <property type="entry name" value="DUF789 DOMAIN-CONTAINING PROTEIN"/>
    <property type="match status" value="1"/>
</dbReference>
<dbReference type="EMBL" id="NKXS01009138">
    <property type="protein sequence ID" value="PIM97774.1"/>
    <property type="molecule type" value="Genomic_DNA"/>
</dbReference>
<feature type="region of interest" description="Disordered" evidence="1">
    <location>
        <begin position="1"/>
        <end position="102"/>
    </location>
</feature>
<evidence type="ECO:0000313" key="3">
    <source>
        <dbReference type="Proteomes" id="UP000231279"/>
    </source>
</evidence>
<dbReference type="Proteomes" id="UP000231279">
    <property type="component" value="Unassembled WGS sequence"/>
</dbReference>
<accession>A0A2G9FY12</accession>
<dbReference type="Pfam" id="PF05623">
    <property type="entry name" value="DUF789"/>
    <property type="match status" value="1"/>
</dbReference>
<evidence type="ECO:0000313" key="2">
    <source>
        <dbReference type="EMBL" id="PIM97774.1"/>
    </source>
</evidence>
<feature type="compositionally biased region" description="Low complexity" evidence="1">
    <location>
        <begin position="34"/>
        <end position="65"/>
    </location>
</feature>
<keyword evidence="3" id="KW-1185">Reference proteome</keyword>
<proteinExistence type="predicted"/>
<protein>
    <submittedName>
        <fullName evidence="2">Uncharacterized protein</fullName>
    </submittedName>
</protein>
<comment type="caution">
    <text evidence="2">The sequence shown here is derived from an EMBL/GenBank/DDBJ whole genome shotgun (WGS) entry which is preliminary data.</text>
</comment>
<dbReference type="AlphaFoldDB" id="A0A2G9FY12"/>
<name>A0A2G9FY12_9LAMI</name>
<reference evidence="3" key="1">
    <citation type="journal article" date="2018" name="Gigascience">
        <title>Genome assembly of the Pink Ipe (Handroanthus impetiginosus, Bignoniaceae), a highly valued, ecologically keystone Neotropical timber forest tree.</title>
        <authorList>
            <person name="Silva-Junior O.B."/>
            <person name="Grattapaglia D."/>
            <person name="Novaes E."/>
            <person name="Collevatti R.G."/>
        </authorList>
    </citation>
    <scope>NUCLEOTIDE SEQUENCE [LARGE SCALE GENOMIC DNA]</scope>
    <source>
        <strain evidence="3">cv. UFG-1</strain>
    </source>
</reference>
<dbReference type="InterPro" id="IPR008507">
    <property type="entry name" value="DUF789"/>
</dbReference>
<dbReference type="PANTHER" id="PTHR31343">
    <property type="entry name" value="T15D22.8"/>
    <property type="match status" value="1"/>
</dbReference>